<evidence type="ECO:0000313" key="2">
    <source>
        <dbReference type="Proteomes" id="UP000295645"/>
    </source>
</evidence>
<reference evidence="1 2" key="1">
    <citation type="submission" date="2019-03" db="EMBL/GenBank/DDBJ databases">
        <title>Above-ground endophytic microbial communities from plants in different locations in the United States.</title>
        <authorList>
            <person name="Frank C."/>
        </authorList>
    </citation>
    <scope>NUCLEOTIDE SEQUENCE [LARGE SCALE GENOMIC DNA]</scope>
    <source>
        <strain evidence="1 2">LP_13_YM</strain>
    </source>
</reference>
<dbReference type="EMBL" id="SMCS01000008">
    <property type="protein sequence ID" value="TCV92177.1"/>
    <property type="molecule type" value="Genomic_DNA"/>
</dbReference>
<dbReference type="AlphaFoldDB" id="A0A4R3YIH9"/>
<proteinExistence type="predicted"/>
<protein>
    <submittedName>
        <fullName evidence="1">Uncharacterized protein</fullName>
    </submittedName>
</protein>
<gene>
    <name evidence="1" type="ORF">EC912_108172</name>
</gene>
<organism evidence="1 2">
    <name type="scientific">Luteibacter rhizovicinus</name>
    <dbReference type="NCBI Taxonomy" id="242606"/>
    <lineage>
        <taxon>Bacteria</taxon>
        <taxon>Pseudomonadati</taxon>
        <taxon>Pseudomonadota</taxon>
        <taxon>Gammaproteobacteria</taxon>
        <taxon>Lysobacterales</taxon>
        <taxon>Rhodanobacteraceae</taxon>
        <taxon>Luteibacter</taxon>
    </lineage>
</organism>
<keyword evidence="2" id="KW-1185">Reference proteome</keyword>
<evidence type="ECO:0000313" key="1">
    <source>
        <dbReference type="EMBL" id="TCV92177.1"/>
    </source>
</evidence>
<sequence length="70" mass="7366">MQRFIPFDDQWSELDALDPALFVPYHVGIPCEHGLGQGVQRTVPGSPSIVSGSPIFSPSRAAVPAGSSST</sequence>
<comment type="caution">
    <text evidence="1">The sequence shown here is derived from an EMBL/GenBank/DDBJ whole genome shotgun (WGS) entry which is preliminary data.</text>
</comment>
<accession>A0A4R3YIH9</accession>
<dbReference type="Proteomes" id="UP000295645">
    <property type="component" value="Unassembled WGS sequence"/>
</dbReference>
<name>A0A4R3YIH9_9GAMM</name>